<dbReference type="EMBL" id="DVOO01000019">
    <property type="protein sequence ID" value="HIV25485.1"/>
    <property type="molecule type" value="Genomic_DNA"/>
</dbReference>
<organism evidence="1 2">
    <name type="scientific">Candidatus Scatomonas pullistercoris</name>
    <dbReference type="NCBI Taxonomy" id="2840920"/>
    <lineage>
        <taxon>Bacteria</taxon>
        <taxon>Bacillati</taxon>
        <taxon>Bacillota</taxon>
        <taxon>Clostridia</taxon>
        <taxon>Lachnospirales</taxon>
        <taxon>Lachnospiraceae</taxon>
        <taxon>Lachnospiraceae incertae sedis</taxon>
        <taxon>Candidatus Scatomonas</taxon>
    </lineage>
</organism>
<dbReference type="Proteomes" id="UP000824169">
    <property type="component" value="Unassembled WGS sequence"/>
</dbReference>
<accession>A0A9D1P2V2</accession>
<reference evidence="1" key="2">
    <citation type="journal article" date="2021" name="PeerJ">
        <title>Extensive microbial diversity within the chicken gut microbiome revealed by metagenomics and culture.</title>
        <authorList>
            <person name="Gilroy R."/>
            <person name="Ravi A."/>
            <person name="Getino M."/>
            <person name="Pursley I."/>
            <person name="Horton D.L."/>
            <person name="Alikhan N.F."/>
            <person name="Baker D."/>
            <person name="Gharbi K."/>
            <person name="Hall N."/>
            <person name="Watson M."/>
            <person name="Adriaenssens E.M."/>
            <person name="Foster-Nyarko E."/>
            <person name="Jarju S."/>
            <person name="Secka A."/>
            <person name="Antonio M."/>
            <person name="Oren A."/>
            <person name="Chaudhuri R.R."/>
            <person name="La Ragione R."/>
            <person name="Hildebrand F."/>
            <person name="Pallen M.J."/>
        </authorList>
    </citation>
    <scope>NUCLEOTIDE SEQUENCE</scope>
    <source>
        <strain evidence="1">CHK188-20938</strain>
    </source>
</reference>
<sequence>MKKDQKQKVYRLVTVSYGYIDVPADSASEALDSATALCASRSNFEWTLPTNPRIIDEL</sequence>
<name>A0A9D1P2V2_9FIRM</name>
<proteinExistence type="predicted"/>
<evidence type="ECO:0000313" key="2">
    <source>
        <dbReference type="Proteomes" id="UP000824169"/>
    </source>
</evidence>
<comment type="caution">
    <text evidence="1">The sequence shown here is derived from an EMBL/GenBank/DDBJ whole genome shotgun (WGS) entry which is preliminary data.</text>
</comment>
<gene>
    <name evidence="1" type="ORF">IAB71_06830</name>
</gene>
<protein>
    <submittedName>
        <fullName evidence="1">Uncharacterized protein</fullName>
    </submittedName>
</protein>
<dbReference type="AlphaFoldDB" id="A0A9D1P2V2"/>
<reference evidence="1" key="1">
    <citation type="submission" date="2020-10" db="EMBL/GenBank/DDBJ databases">
        <authorList>
            <person name="Gilroy R."/>
        </authorList>
    </citation>
    <scope>NUCLEOTIDE SEQUENCE</scope>
    <source>
        <strain evidence="1">CHK188-20938</strain>
    </source>
</reference>
<evidence type="ECO:0000313" key="1">
    <source>
        <dbReference type="EMBL" id="HIV25485.1"/>
    </source>
</evidence>